<evidence type="ECO:0000313" key="4">
    <source>
        <dbReference type="EMBL" id="MBS9534931.1"/>
    </source>
</evidence>
<evidence type="ECO:0000259" key="3">
    <source>
        <dbReference type="Pfam" id="PF20803"/>
    </source>
</evidence>
<evidence type="ECO:0000259" key="1">
    <source>
        <dbReference type="Pfam" id="PF07848"/>
    </source>
</evidence>
<accession>A0ABS5RKW2</accession>
<dbReference type="RefSeq" id="WP_214093793.1">
    <property type="nucleotide sequence ID" value="NZ_JAHCLR010000033.1"/>
</dbReference>
<protein>
    <submittedName>
        <fullName evidence="4">PaaX domain-containing protein, C- domain protein</fullName>
    </submittedName>
</protein>
<dbReference type="PANTHER" id="PTHR30319:SF1">
    <property type="entry name" value="TRANSCRIPTIONAL REPRESSOR PAAX"/>
    <property type="match status" value="1"/>
</dbReference>
<evidence type="ECO:0000259" key="2">
    <source>
        <dbReference type="Pfam" id="PF08223"/>
    </source>
</evidence>
<organism evidence="4 5">
    <name type="scientific">Mycolicibacter acidiphilus</name>
    <dbReference type="NCBI Taxonomy" id="2835306"/>
    <lineage>
        <taxon>Bacteria</taxon>
        <taxon>Bacillati</taxon>
        <taxon>Actinomycetota</taxon>
        <taxon>Actinomycetes</taxon>
        <taxon>Mycobacteriales</taxon>
        <taxon>Mycobacteriaceae</taxon>
        <taxon>Mycolicibacter</taxon>
    </lineage>
</organism>
<evidence type="ECO:0000313" key="5">
    <source>
        <dbReference type="Proteomes" id="UP001519535"/>
    </source>
</evidence>
<feature type="domain" description="Transcriptional repressor PaaX-like central Cas2-like" evidence="3">
    <location>
        <begin position="80"/>
        <end position="136"/>
    </location>
</feature>
<dbReference type="InterPro" id="IPR048846">
    <property type="entry name" value="PaaX-like_central"/>
</dbReference>
<dbReference type="InterPro" id="IPR012906">
    <property type="entry name" value="PaaX-like_N"/>
</dbReference>
<dbReference type="InterPro" id="IPR013225">
    <property type="entry name" value="PaaX_C"/>
</dbReference>
<dbReference type="EMBL" id="JAHCLR010000033">
    <property type="protein sequence ID" value="MBS9534931.1"/>
    <property type="molecule type" value="Genomic_DNA"/>
</dbReference>
<keyword evidence="5" id="KW-1185">Reference proteome</keyword>
<dbReference type="Pfam" id="PF20803">
    <property type="entry name" value="PaaX_M"/>
    <property type="match status" value="1"/>
</dbReference>
<dbReference type="Gene3D" id="1.20.58.1460">
    <property type="match status" value="1"/>
</dbReference>
<comment type="caution">
    <text evidence="4">The sequence shown here is derived from an EMBL/GenBank/DDBJ whole genome shotgun (WGS) entry which is preliminary data.</text>
</comment>
<dbReference type="Pfam" id="PF07848">
    <property type="entry name" value="PaaX"/>
    <property type="match status" value="1"/>
</dbReference>
<dbReference type="Pfam" id="PF08223">
    <property type="entry name" value="PaaX_C"/>
    <property type="match status" value="1"/>
</dbReference>
<gene>
    <name evidence="4" type="ORF">KIH27_15160</name>
</gene>
<name>A0ABS5RKW2_9MYCO</name>
<dbReference type="InterPro" id="IPR036388">
    <property type="entry name" value="WH-like_DNA-bd_sf"/>
</dbReference>
<dbReference type="Proteomes" id="UP001519535">
    <property type="component" value="Unassembled WGS sequence"/>
</dbReference>
<dbReference type="PANTHER" id="PTHR30319">
    <property type="entry name" value="PHENYLACETIC ACID REGULATOR-RELATED TRANSCRIPTIONAL REPRESSOR"/>
    <property type="match status" value="1"/>
</dbReference>
<feature type="domain" description="Transcriptional repressor PaaX-like C-terminal" evidence="2">
    <location>
        <begin position="191"/>
        <end position="227"/>
    </location>
</feature>
<reference evidence="4 5" key="1">
    <citation type="submission" date="2021-05" db="EMBL/GenBank/DDBJ databases">
        <title>Mycobacterium acidophilum sp. nov., an extremely acid-tolerant member of the genus Mycobacterium.</title>
        <authorList>
            <person name="Xia J."/>
        </authorList>
    </citation>
    <scope>NUCLEOTIDE SEQUENCE [LARGE SCALE GENOMIC DNA]</scope>
    <source>
        <strain evidence="4 5">M1</strain>
    </source>
</reference>
<feature type="domain" description="Transcriptional repressor PaaX-like N-terminal" evidence="1">
    <location>
        <begin position="3"/>
        <end position="63"/>
    </location>
</feature>
<dbReference type="Gene3D" id="3.30.70.2650">
    <property type="match status" value="1"/>
</dbReference>
<proteinExistence type="predicted"/>
<sequence length="237" mass="26414">MTARSVVLSVLLGTHPASLSSAELLRLTVDFGIKETALRVALTRMVAAGDLIRAQRTYRLSDRLLERQRRQDEALNPRTRHWNGDWLTVVVTSVGNDSRTRAALRTAMSDRRFGELREGVWLRPNNLDADLDADIRGHARVLIACDAHPAELADRLWDLTGWMSTGRQLLEEMAAAVDVPGRFATAAAIVRHLRCDPVLPPELLPADWPGDRLRAAYAQFVAELSERLSAAQPLEVR</sequence>
<dbReference type="Gene3D" id="1.10.10.10">
    <property type="entry name" value="Winged helix-like DNA-binding domain superfamily/Winged helix DNA-binding domain"/>
    <property type="match status" value="1"/>
</dbReference>